<sequence length="211" mass="24027">MENFLVKKFHPHTIIIGYDHKFGKNRMGDYHLLEKMGEEFNYAVKEIPEHVLNHVTISSTKIREALLKNDIDTANTYLGYKYFFEGKVVEGNKLGRTIGYPTANLVVEDEEKLVPGNGVFAVTITIGQEGALLKGMMNIGLRPTVNGTKRTIEVNIFKFDQDIYGQYMRVCVNAHLRGEVKFNGLDQLKDQLAKDKVNAQLQLNKDNHDRP</sequence>
<comment type="similarity">
    <text evidence="2">Belongs to the RibF family.</text>
</comment>
<dbReference type="PANTHER" id="PTHR22749:SF6">
    <property type="entry name" value="RIBOFLAVIN KINASE"/>
    <property type="match status" value="1"/>
</dbReference>
<evidence type="ECO:0000256" key="7">
    <source>
        <dbReference type="ARBA" id="ARBA00022741"/>
    </source>
</evidence>
<keyword evidence="13" id="KW-0418">Kinase</keyword>
<evidence type="ECO:0000256" key="8">
    <source>
        <dbReference type="ARBA" id="ARBA00022827"/>
    </source>
</evidence>
<evidence type="ECO:0000313" key="13">
    <source>
        <dbReference type="EMBL" id="CAA9483940.1"/>
    </source>
</evidence>
<dbReference type="Gene3D" id="2.40.30.30">
    <property type="entry name" value="Riboflavin kinase-like"/>
    <property type="match status" value="1"/>
</dbReference>
<dbReference type="Pfam" id="PF01687">
    <property type="entry name" value="Flavokinase"/>
    <property type="match status" value="1"/>
</dbReference>
<evidence type="ECO:0000256" key="9">
    <source>
        <dbReference type="ARBA" id="ARBA00022840"/>
    </source>
</evidence>
<dbReference type="SUPFAM" id="SSF52374">
    <property type="entry name" value="Nucleotidylyl transferase"/>
    <property type="match status" value="1"/>
</dbReference>
<dbReference type="EC" id="2.7.1.26" evidence="13"/>
<evidence type="ECO:0000256" key="10">
    <source>
        <dbReference type="ARBA" id="ARBA00047880"/>
    </source>
</evidence>
<dbReference type="InterPro" id="IPR015865">
    <property type="entry name" value="Riboflavin_kinase_bac/euk"/>
</dbReference>
<dbReference type="InterPro" id="IPR014729">
    <property type="entry name" value="Rossmann-like_a/b/a_fold"/>
</dbReference>
<evidence type="ECO:0000256" key="5">
    <source>
        <dbReference type="ARBA" id="ARBA00022679"/>
    </source>
</evidence>
<dbReference type="GO" id="GO:0009231">
    <property type="term" value="P:riboflavin biosynthetic process"/>
    <property type="evidence" value="ECO:0007669"/>
    <property type="project" value="InterPro"/>
</dbReference>
<dbReference type="InterPro" id="IPR023468">
    <property type="entry name" value="Riboflavin_kinase"/>
</dbReference>
<evidence type="ECO:0000256" key="3">
    <source>
        <dbReference type="ARBA" id="ARBA00022630"/>
    </source>
</evidence>
<protein>
    <submittedName>
        <fullName evidence="13">FMN adenylyltransferase / Riboflavin kinase</fullName>
        <ecNumber evidence="13">2.7.1.26</ecNumber>
        <ecNumber evidence="13">2.7.7.2</ecNumber>
    </submittedName>
</protein>
<keyword evidence="4" id="KW-0288">FMN</keyword>
<dbReference type="EMBL" id="CADCVN010000436">
    <property type="protein sequence ID" value="CAA9483940.1"/>
    <property type="molecule type" value="Genomic_DNA"/>
</dbReference>
<comment type="catalytic activity">
    <reaction evidence="11">
        <text>FMN + ATP + H(+) = FAD + diphosphate</text>
        <dbReference type="Rhea" id="RHEA:17237"/>
        <dbReference type="ChEBI" id="CHEBI:15378"/>
        <dbReference type="ChEBI" id="CHEBI:30616"/>
        <dbReference type="ChEBI" id="CHEBI:33019"/>
        <dbReference type="ChEBI" id="CHEBI:57692"/>
        <dbReference type="ChEBI" id="CHEBI:58210"/>
        <dbReference type="EC" id="2.7.7.2"/>
    </reaction>
</comment>
<dbReference type="GO" id="GO:0009398">
    <property type="term" value="P:FMN biosynthetic process"/>
    <property type="evidence" value="ECO:0007669"/>
    <property type="project" value="TreeGrafter"/>
</dbReference>
<evidence type="ECO:0000256" key="11">
    <source>
        <dbReference type="ARBA" id="ARBA00049494"/>
    </source>
</evidence>
<dbReference type="SUPFAM" id="SSF82114">
    <property type="entry name" value="Riboflavin kinase-like"/>
    <property type="match status" value="1"/>
</dbReference>
<dbReference type="GO" id="GO:0008531">
    <property type="term" value="F:riboflavin kinase activity"/>
    <property type="evidence" value="ECO:0007669"/>
    <property type="project" value="UniProtKB-EC"/>
</dbReference>
<dbReference type="GO" id="GO:0005524">
    <property type="term" value="F:ATP binding"/>
    <property type="evidence" value="ECO:0007669"/>
    <property type="project" value="UniProtKB-KW"/>
</dbReference>
<reference evidence="13" key="1">
    <citation type="submission" date="2020-02" db="EMBL/GenBank/DDBJ databases">
        <authorList>
            <person name="Meier V. D."/>
        </authorList>
    </citation>
    <scope>NUCLEOTIDE SEQUENCE</scope>
    <source>
        <strain evidence="13">AVDCRST_MAG96</strain>
    </source>
</reference>
<proteinExistence type="inferred from homology"/>
<keyword evidence="9" id="KW-0067">ATP-binding</keyword>
<keyword evidence="5 13" id="KW-0808">Transferase</keyword>
<dbReference type="EC" id="2.7.7.2" evidence="13"/>
<dbReference type="SMART" id="SM00904">
    <property type="entry name" value="Flavokinase"/>
    <property type="match status" value="1"/>
</dbReference>
<evidence type="ECO:0000256" key="6">
    <source>
        <dbReference type="ARBA" id="ARBA00022695"/>
    </source>
</evidence>
<evidence type="ECO:0000256" key="2">
    <source>
        <dbReference type="ARBA" id="ARBA00010214"/>
    </source>
</evidence>
<feature type="domain" description="Riboflavin kinase" evidence="12">
    <location>
        <begin position="77"/>
        <end position="204"/>
    </location>
</feature>
<dbReference type="InterPro" id="IPR023465">
    <property type="entry name" value="Riboflavin_kinase_dom_sf"/>
</dbReference>
<evidence type="ECO:0000256" key="1">
    <source>
        <dbReference type="ARBA" id="ARBA00004726"/>
    </source>
</evidence>
<organism evidence="13">
    <name type="scientific">uncultured Segetibacter sp</name>
    <dbReference type="NCBI Taxonomy" id="481133"/>
    <lineage>
        <taxon>Bacteria</taxon>
        <taxon>Pseudomonadati</taxon>
        <taxon>Bacteroidota</taxon>
        <taxon>Chitinophagia</taxon>
        <taxon>Chitinophagales</taxon>
        <taxon>Chitinophagaceae</taxon>
        <taxon>Segetibacter</taxon>
        <taxon>environmental samples</taxon>
    </lineage>
</organism>
<evidence type="ECO:0000259" key="12">
    <source>
        <dbReference type="SMART" id="SM00904"/>
    </source>
</evidence>
<evidence type="ECO:0000256" key="4">
    <source>
        <dbReference type="ARBA" id="ARBA00022643"/>
    </source>
</evidence>
<dbReference type="Gene3D" id="3.40.50.620">
    <property type="entry name" value="HUPs"/>
    <property type="match status" value="1"/>
</dbReference>
<comment type="catalytic activity">
    <reaction evidence="10">
        <text>riboflavin + ATP = FMN + ADP + H(+)</text>
        <dbReference type="Rhea" id="RHEA:14357"/>
        <dbReference type="ChEBI" id="CHEBI:15378"/>
        <dbReference type="ChEBI" id="CHEBI:30616"/>
        <dbReference type="ChEBI" id="CHEBI:57986"/>
        <dbReference type="ChEBI" id="CHEBI:58210"/>
        <dbReference type="ChEBI" id="CHEBI:456216"/>
        <dbReference type="EC" id="2.7.1.26"/>
    </reaction>
</comment>
<accession>A0A6J4RWX3</accession>
<keyword evidence="7" id="KW-0547">Nucleotide-binding</keyword>
<dbReference type="UniPathway" id="UPA00277">
    <property type="reaction ID" value="UER00407"/>
</dbReference>
<dbReference type="Pfam" id="PF06574">
    <property type="entry name" value="FAD_syn"/>
    <property type="match status" value="1"/>
</dbReference>
<keyword evidence="3" id="KW-0285">Flavoprotein</keyword>
<dbReference type="GO" id="GO:0003919">
    <property type="term" value="F:FMN adenylyltransferase activity"/>
    <property type="evidence" value="ECO:0007669"/>
    <property type="project" value="UniProtKB-EC"/>
</dbReference>
<dbReference type="PANTHER" id="PTHR22749">
    <property type="entry name" value="RIBOFLAVIN KINASE/FMN ADENYLYLTRANSFERASE"/>
    <property type="match status" value="1"/>
</dbReference>
<dbReference type="AlphaFoldDB" id="A0A6J4RWX3"/>
<keyword evidence="8" id="KW-0274">FAD</keyword>
<gene>
    <name evidence="13" type="ORF">AVDCRST_MAG96-1154</name>
</gene>
<comment type="pathway">
    <text evidence="1">Cofactor biosynthesis; FAD biosynthesis; FAD from FMN: step 1/1.</text>
</comment>
<dbReference type="GO" id="GO:0006747">
    <property type="term" value="P:FAD biosynthetic process"/>
    <property type="evidence" value="ECO:0007669"/>
    <property type="project" value="UniProtKB-UniPathway"/>
</dbReference>
<keyword evidence="6 13" id="KW-0548">Nucleotidyltransferase</keyword>
<dbReference type="InterPro" id="IPR015864">
    <property type="entry name" value="FAD_synthase"/>
</dbReference>
<name>A0A6J4RWX3_9BACT</name>